<keyword evidence="2" id="KW-1185">Reference proteome</keyword>
<dbReference type="VEuPathDB" id="VectorBase:GBRI022101"/>
<organism evidence="1 2">
    <name type="scientific">Glossina brevipalpis</name>
    <dbReference type="NCBI Taxonomy" id="37001"/>
    <lineage>
        <taxon>Eukaryota</taxon>
        <taxon>Metazoa</taxon>
        <taxon>Ecdysozoa</taxon>
        <taxon>Arthropoda</taxon>
        <taxon>Hexapoda</taxon>
        <taxon>Insecta</taxon>
        <taxon>Pterygota</taxon>
        <taxon>Neoptera</taxon>
        <taxon>Endopterygota</taxon>
        <taxon>Diptera</taxon>
        <taxon>Brachycera</taxon>
        <taxon>Muscomorpha</taxon>
        <taxon>Hippoboscoidea</taxon>
        <taxon>Glossinidae</taxon>
        <taxon>Glossina</taxon>
    </lineage>
</organism>
<dbReference type="AlphaFoldDB" id="A0A1A9WJL5"/>
<sequence>MFSLKDYKLSCELVGHSKDVRSVSTAAPSRTLLLVEIVTSRSQLIMSYRHTGIQIHSHELLVIIPPPIIRIQKCRKVCMLPGCDNKGDNLIKNYLKDVEKHFPLSAHLTFDAYDRAKVVDRLSVQIILPPQSKSAANQLMIIRCFVNVTNHKAGSQEIDAFLPTLNLFPFAMLSNYRSVKSLQNLACFIQGLNQFKTWSNLVRNCRMDASACHTSVFPDAKAVLVSQPVLIMPKDIKFTPINRVL</sequence>
<dbReference type="EnsemblMetazoa" id="GBRI022101-RA">
    <property type="protein sequence ID" value="GBRI022101-PA"/>
    <property type="gene ID" value="GBRI022101"/>
</dbReference>
<protein>
    <submittedName>
        <fullName evidence="1">Uncharacterized protein</fullName>
    </submittedName>
</protein>
<name>A0A1A9WJL5_9MUSC</name>
<dbReference type="STRING" id="37001.A0A1A9WJL5"/>
<dbReference type="Proteomes" id="UP000091820">
    <property type="component" value="Unassembled WGS sequence"/>
</dbReference>
<evidence type="ECO:0000313" key="1">
    <source>
        <dbReference type="EnsemblMetazoa" id="GBRI022101-PA"/>
    </source>
</evidence>
<proteinExistence type="predicted"/>
<reference evidence="2" key="1">
    <citation type="submission" date="2014-03" db="EMBL/GenBank/DDBJ databases">
        <authorList>
            <person name="Aksoy S."/>
            <person name="Warren W."/>
            <person name="Wilson R.K."/>
        </authorList>
    </citation>
    <scope>NUCLEOTIDE SEQUENCE [LARGE SCALE GENOMIC DNA]</scope>
    <source>
        <strain evidence="2">IAEA</strain>
    </source>
</reference>
<reference evidence="1" key="2">
    <citation type="submission" date="2020-05" db="UniProtKB">
        <authorList>
            <consortium name="EnsemblMetazoa"/>
        </authorList>
    </citation>
    <scope>IDENTIFICATION</scope>
    <source>
        <strain evidence="1">IAEA</strain>
    </source>
</reference>
<accession>A0A1A9WJL5</accession>
<evidence type="ECO:0000313" key="2">
    <source>
        <dbReference type="Proteomes" id="UP000091820"/>
    </source>
</evidence>